<comment type="cofactor">
    <cofactor evidence="2">
        <name>Fe(2+)</name>
        <dbReference type="ChEBI" id="CHEBI:29033"/>
    </cofactor>
    <text evidence="2">Binds 1 Fe(2+) ion.</text>
</comment>
<comment type="function">
    <text evidence="2">Removes the formyl group from the N-terminal Met of newly synthesized proteins. Requires at least a dipeptide for an efficient rate of reaction. N-terminal L-methionine is a prerequisite for activity but the enzyme has broad specificity at other positions.</text>
</comment>
<accession>A0A402CU35</accession>
<protein>
    <recommendedName>
        <fullName evidence="2">Peptide deformylase</fullName>
        <shortName evidence="2">PDF</shortName>
        <ecNumber evidence="2">3.5.1.88</ecNumber>
    </recommendedName>
    <alternativeName>
        <fullName evidence="2">Polypeptide deformylase</fullName>
    </alternativeName>
</protein>
<keyword evidence="2" id="KW-0648">Protein biosynthesis</keyword>
<evidence type="ECO:0000256" key="1">
    <source>
        <dbReference type="ARBA" id="ARBA00010759"/>
    </source>
</evidence>
<dbReference type="KEGG" id="ccot:CCAX7_008760"/>
<dbReference type="GO" id="GO:0046872">
    <property type="term" value="F:metal ion binding"/>
    <property type="evidence" value="ECO:0007669"/>
    <property type="project" value="UniProtKB-KW"/>
</dbReference>
<sequence length="168" mass="18465">MPAFPVILYPDPRLKMACESVGVVDDAVRQLIQDLLDTMDAGPPRTVGIAAPQIGAMTRVAIVDIGRNPKHEGLGHGYLALVNPTIVAHTGEQIGREGCLSLPDYTANIRRWERITVEALDPNGAPVRIESEGFEAVVLQHEIDHLDGILFLDRVANVKTDLFQRRKK</sequence>
<dbReference type="Proteomes" id="UP000287394">
    <property type="component" value="Chromosome"/>
</dbReference>
<dbReference type="EC" id="3.5.1.88" evidence="2"/>
<feature type="active site" evidence="2">
    <location>
        <position position="142"/>
    </location>
</feature>
<dbReference type="PIRSF" id="PIRSF004749">
    <property type="entry name" value="Pep_def"/>
    <property type="match status" value="1"/>
</dbReference>
<comment type="similarity">
    <text evidence="1 2">Belongs to the polypeptide deformylase family.</text>
</comment>
<dbReference type="InterPro" id="IPR023635">
    <property type="entry name" value="Peptide_deformylase"/>
</dbReference>
<dbReference type="GO" id="GO:0042586">
    <property type="term" value="F:peptide deformylase activity"/>
    <property type="evidence" value="ECO:0007669"/>
    <property type="project" value="UniProtKB-UniRule"/>
</dbReference>
<keyword evidence="2" id="KW-0408">Iron</keyword>
<evidence type="ECO:0000313" key="3">
    <source>
        <dbReference type="EMBL" id="BDI28825.1"/>
    </source>
</evidence>
<feature type="binding site" evidence="2">
    <location>
        <position position="141"/>
    </location>
    <ligand>
        <name>Fe cation</name>
        <dbReference type="ChEBI" id="CHEBI:24875"/>
    </ligand>
</feature>
<dbReference type="PANTHER" id="PTHR10458">
    <property type="entry name" value="PEPTIDE DEFORMYLASE"/>
    <property type="match status" value="1"/>
</dbReference>
<comment type="catalytic activity">
    <reaction evidence="2">
        <text>N-terminal N-formyl-L-methionyl-[peptide] + H2O = N-terminal L-methionyl-[peptide] + formate</text>
        <dbReference type="Rhea" id="RHEA:24420"/>
        <dbReference type="Rhea" id="RHEA-COMP:10639"/>
        <dbReference type="Rhea" id="RHEA-COMP:10640"/>
        <dbReference type="ChEBI" id="CHEBI:15377"/>
        <dbReference type="ChEBI" id="CHEBI:15740"/>
        <dbReference type="ChEBI" id="CHEBI:49298"/>
        <dbReference type="ChEBI" id="CHEBI:64731"/>
        <dbReference type="EC" id="3.5.1.88"/>
    </reaction>
</comment>
<dbReference type="NCBIfam" id="TIGR00079">
    <property type="entry name" value="pept_deformyl"/>
    <property type="match status" value="1"/>
</dbReference>
<dbReference type="PRINTS" id="PR01576">
    <property type="entry name" value="PDEFORMYLASE"/>
</dbReference>
<dbReference type="NCBIfam" id="NF001159">
    <property type="entry name" value="PRK00150.1-3"/>
    <property type="match status" value="1"/>
</dbReference>
<dbReference type="OrthoDB" id="9804313at2"/>
<gene>
    <name evidence="3" type="primary">def-2</name>
    <name evidence="2" type="synonym">def</name>
    <name evidence="3" type="ORF">CCAX7_008760</name>
</gene>
<feature type="binding site" evidence="2">
    <location>
        <position position="145"/>
    </location>
    <ligand>
        <name>Fe cation</name>
        <dbReference type="ChEBI" id="CHEBI:24875"/>
    </ligand>
</feature>
<dbReference type="RefSeq" id="WP_119320881.1">
    <property type="nucleotide sequence ID" value="NZ_AP025739.1"/>
</dbReference>
<organism evidence="3 4">
    <name type="scientific">Capsulimonas corticalis</name>
    <dbReference type="NCBI Taxonomy" id="2219043"/>
    <lineage>
        <taxon>Bacteria</taxon>
        <taxon>Bacillati</taxon>
        <taxon>Armatimonadota</taxon>
        <taxon>Armatimonadia</taxon>
        <taxon>Capsulimonadales</taxon>
        <taxon>Capsulimonadaceae</taxon>
        <taxon>Capsulimonas</taxon>
    </lineage>
</organism>
<dbReference type="PANTHER" id="PTHR10458:SF22">
    <property type="entry name" value="PEPTIDE DEFORMYLASE"/>
    <property type="match status" value="1"/>
</dbReference>
<dbReference type="HAMAP" id="MF_00163">
    <property type="entry name" value="Pep_deformylase"/>
    <property type="match status" value="1"/>
</dbReference>
<dbReference type="CDD" id="cd00487">
    <property type="entry name" value="Pep_deformylase"/>
    <property type="match status" value="1"/>
</dbReference>
<dbReference type="AlphaFoldDB" id="A0A402CU35"/>
<dbReference type="EMBL" id="AP025739">
    <property type="protein sequence ID" value="BDI28825.1"/>
    <property type="molecule type" value="Genomic_DNA"/>
</dbReference>
<reference evidence="3 4" key="1">
    <citation type="journal article" date="2019" name="Int. J. Syst. Evol. Microbiol.">
        <title>Capsulimonas corticalis gen. nov., sp. nov., an aerobic capsulated bacterium, of a novel bacterial order, Capsulimonadales ord. nov., of the class Armatimonadia of the phylum Armatimonadetes.</title>
        <authorList>
            <person name="Li J."/>
            <person name="Kudo C."/>
            <person name="Tonouchi A."/>
        </authorList>
    </citation>
    <scope>NUCLEOTIDE SEQUENCE [LARGE SCALE GENOMIC DNA]</scope>
    <source>
        <strain evidence="3 4">AX-7</strain>
    </source>
</reference>
<dbReference type="Pfam" id="PF01327">
    <property type="entry name" value="Pep_deformylase"/>
    <property type="match status" value="1"/>
</dbReference>
<keyword evidence="4" id="KW-1185">Reference proteome</keyword>
<dbReference type="SUPFAM" id="SSF56420">
    <property type="entry name" value="Peptide deformylase"/>
    <property type="match status" value="1"/>
</dbReference>
<evidence type="ECO:0000256" key="2">
    <source>
        <dbReference type="HAMAP-Rule" id="MF_00163"/>
    </source>
</evidence>
<evidence type="ECO:0000313" key="4">
    <source>
        <dbReference type="Proteomes" id="UP000287394"/>
    </source>
</evidence>
<name>A0A402CU35_9BACT</name>
<dbReference type="Gene3D" id="3.90.45.10">
    <property type="entry name" value="Peptide deformylase"/>
    <property type="match status" value="1"/>
</dbReference>
<feature type="binding site" evidence="2">
    <location>
        <position position="99"/>
    </location>
    <ligand>
        <name>Fe cation</name>
        <dbReference type="ChEBI" id="CHEBI:24875"/>
    </ligand>
</feature>
<keyword evidence="2" id="KW-0479">Metal-binding</keyword>
<dbReference type="InterPro" id="IPR036821">
    <property type="entry name" value="Peptide_deformylase_sf"/>
</dbReference>
<proteinExistence type="inferred from homology"/>
<dbReference type="GO" id="GO:0006412">
    <property type="term" value="P:translation"/>
    <property type="evidence" value="ECO:0007669"/>
    <property type="project" value="UniProtKB-UniRule"/>
</dbReference>
<keyword evidence="2" id="KW-0378">Hydrolase</keyword>